<keyword evidence="5" id="KW-0333">Golgi apparatus</keyword>
<accession>A0AA88DIH6</accession>
<evidence type="ECO:0000256" key="6">
    <source>
        <dbReference type="SAM" id="Phobius"/>
    </source>
</evidence>
<evidence type="ECO:0000256" key="1">
    <source>
        <dbReference type="ARBA" id="ARBA00004323"/>
    </source>
</evidence>
<evidence type="ECO:0000256" key="3">
    <source>
        <dbReference type="ARBA" id="ARBA00022676"/>
    </source>
</evidence>
<keyword evidence="3" id="KW-0808">Transferase</keyword>
<evidence type="ECO:0000256" key="4">
    <source>
        <dbReference type="ARBA" id="ARBA00022968"/>
    </source>
</evidence>
<reference evidence="8" key="1">
    <citation type="submission" date="2023-07" db="EMBL/GenBank/DDBJ databases">
        <title>draft genome sequence of fig (Ficus carica).</title>
        <authorList>
            <person name="Takahashi T."/>
            <person name="Nishimura K."/>
        </authorList>
    </citation>
    <scope>NUCLEOTIDE SEQUENCE</scope>
</reference>
<dbReference type="PANTHER" id="PTHR11062:SF365">
    <property type="entry name" value="EXOSTOSIN GT47 DOMAIN-CONTAINING PROTEIN"/>
    <property type="match status" value="1"/>
</dbReference>
<name>A0AA88DIH6_FICCA</name>
<proteinExistence type="inferred from homology"/>
<evidence type="ECO:0000313" key="9">
    <source>
        <dbReference type="Proteomes" id="UP001187192"/>
    </source>
</evidence>
<dbReference type="SUPFAM" id="SSF53756">
    <property type="entry name" value="UDP-Glycosyltransferase/glycogen phosphorylase"/>
    <property type="match status" value="1"/>
</dbReference>
<dbReference type="EMBL" id="BTGU01000020">
    <property type="protein sequence ID" value="GMN45459.1"/>
    <property type="molecule type" value="Genomic_DNA"/>
</dbReference>
<dbReference type="Pfam" id="PF03016">
    <property type="entry name" value="Exostosin_GT47"/>
    <property type="match status" value="1"/>
</dbReference>
<keyword evidence="6" id="KW-0472">Membrane</keyword>
<dbReference type="PANTHER" id="PTHR11062">
    <property type="entry name" value="EXOSTOSIN HEPARAN SULFATE GLYCOSYLTRANSFERASE -RELATED"/>
    <property type="match status" value="1"/>
</dbReference>
<dbReference type="Gene3D" id="3.40.50.2000">
    <property type="entry name" value="Glycogen Phosphorylase B"/>
    <property type="match status" value="1"/>
</dbReference>
<keyword evidence="9" id="KW-1185">Reference proteome</keyword>
<dbReference type="GO" id="GO:0016757">
    <property type="term" value="F:glycosyltransferase activity"/>
    <property type="evidence" value="ECO:0007669"/>
    <property type="project" value="UniProtKB-KW"/>
</dbReference>
<evidence type="ECO:0000256" key="2">
    <source>
        <dbReference type="ARBA" id="ARBA00010271"/>
    </source>
</evidence>
<organism evidence="8 9">
    <name type="scientific">Ficus carica</name>
    <name type="common">Common fig</name>
    <dbReference type="NCBI Taxonomy" id="3494"/>
    <lineage>
        <taxon>Eukaryota</taxon>
        <taxon>Viridiplantae</taxon>
        <taxon>Streptophyta</taxon>
        <taxon>Embryophyta</taxon>
        <taxon>Tracheophyta</taxon>
        <taxon>Spermatophyta</taxon>
        <taxon>Magnoliopsida</taxon>
        <taxon>eudicotyledons</taxon>
        <taxon>Gunneridae</taxon>
        <taxon>Pentapetalae</taxon>
        <taxon>rosids</taxon>
        <taxon>fabids</taxon>
        <taxon>Rosales</taxon>
        <taxon>Moraceae</taxon>
        <taxon>Ficeae</taxon>
        <taxon>Ficus</taxon>
    </lineage>
</organism>
<evidence type="ECO:0000259" key="7">
    <source>
        <dbReference type="Pfam" id="PF03016"/>
    </source>
</evidence>
<comment type="caution">
    <text evidence="8">The sequence shown here is derived from an EMBL/GenBank/DDBJ whole genome shotgun (WGS) entry which is preliminary data.</text>
</comment>
<dbReference type="GO" id="GO:0000139">
    <property type="term" value="C:Golgi membrane"/>
    <property type="evidence" value="ECO:0007669"/>
    <property type="project" value="UniProtKB-SubCell"/>
</dbReference>
<dbReference type="Proteomes" id="UP001187192">
    <property type="component" value="Unassembled WGS sequence"/>
</dbReference>
<keyword evidence="3" id="KW-0328">Glycosyltransferase</keyword>
<keyword evidence="6" id="KW-0812">Transmembrane</keyword>
<dbReference type="InterPro" id="IPR004263">
    <property type="entry name" value="Exostosin"/>
</dbReference>
<keyword evidence="4" id="KW-0735">Signal-anchor</keyword>
<comment type="subcellular location">
    <subcellularLocation>
        <location evidence="1">Golgi apparatus membrane</location>
        <topology evidence="1">Single-pass type II membrane protein</topology>
    </subcellularLocation>
</comment>
<sequence length="315" mass="36542">MAPMNDIYSTEGVFMNELQTETSPFLAKDPSEALAFYIPISVVFVIQYVYRPYRTYDRAMLQAVVEDYIGTVSNKYPYWNRTEGADHFLVSCHDWAPDISRVHPDIFKNFIRVLCNANSSEGFQPIRDASLPEIKLRKGVLGLPDSGFIQPPNNRSILAFFAGGPHGFVREELFKHWKEKDNEIQVHEYLHKTLNYNELMGRSKFCLCPSGFEVASPRIVEAIYAGCVPVVISPFYVLPFSDVLDWSKFSIRVPFKKIPELKTILEGISEAEYLEMQRRVIQVQRHFVLNRPAKPYDLTYMMMHSIWLRRLNVRL</sequence>
<comment type="similarity">
    <text evidence="2">Belongs to the glycosyltransferase 47 family.</text>
</comment>
<keyword evidence="6" id="KW-1133">Transmembrane helix</keyword>
<evidence type="ECO:0000256" key="5">
    <source>
        <dbReference type="ARBA" id="ARBA00023034"/>
    </source>
</evidence>
<evidence type="ECO:0000313" key="8">
    <source>
        <dbReference type="EMBL" id="GMN45459.1"/>
    </source>
</evidence>
<feature type="transmembrane region" description="Helical" evidence="6">
    <location>
        <begin position="33"/>
        <end position="50"/>
    </location>
</feature>
<gene>
    <name evidence="8" type="ORF">TIFTF001_014657</name>
</gene>
<feature type="domain" description="Exostosin GT47" evidence="7">
    <location>
        <begin position="5"/>
        <end position="266"/>
    </location>
</feature>
<protein>
    <recommendedName>
        <fullName evidence="7">Exostosin GT47 domain-containing protein</fullName>
    </recommendedName>
</protein>
<dbReference type="AlphaFoldDB" id="A0AA88DIH6"/>
<dbReference type="InterPro" id="IPR040911">
    <property type="entry name" value="Exostosin_GT47"/>
</dbReference>